<keyword evidence="3" id="KW-1185">Reference proteome</keyword>
<evidence type="ECO:0000256" key="1">
    <source>
        <dbReference type="SAM" id="MobiDB-lite"/>
    </source>
</evidence>
<feature type="region of interest" description="Disordered" evidence="1">
    <location>
        <begin position="63"/>
        <end position="91"/>
    </location>
</feature>
<comment type="caution">
    <text evidence="2">The sequence shown here is derived from an EMBL/GenBank/DDBJ whole genome shotgun (WGS) entry which is preliminary data.</text>
</comment>
<evidence type="ECO:0000313" key="2">
    <source>
        <dbReference type="EMBL" id="KAK4360613.1"/>
    </source>
</evidence>
<protein>
    <submittedName>
        <fullName evidence="2">Uncharacterized protein</fullName>
    </submittedName>
</protein>
<proteinExistence type="predicted"/>
<name>A0AAE1RZ83_9SOLA</name>
<reference evidence="2" key="1">
    <citation type="submission" date="2023-12" db="EMBL/GenBank/DDBJ databases">
        <title>Genome assembly of Anisodus tanguticus.</title>
        <authorList>
            <person name="Wang Y.-J."/>
        </authorList>
    </citation>
    <scope>NUCLEOTIDE SEQUENCE</scope>
    <source>
        <strain evidence="2">KB-2021</strain>
        <tissue evidence="2">Leaf</tissue>
    </source>
</reference>
<accession>A0AAE1RZ83</accession>
<dbReference type="EMBL" id="JAVYJV010000010">
    <property type="protein sequence ID" value="KAK4360613.1"/>
    <property type="molecule type" value="Genomic_DNA"/>
</dbReference>
<gene>
    <name evidence="2" type="ORF">RND71_019565</name>
</gene>
<organism evidence="2 3">
    <name type="scientific">Anisodus tanguticus</name>
    <dbReference type="NCBI Taxonomy" id="243964"/>
    <lineage>
        <taxon>Eukaryota</taxon>
        <taxon>Viridiplantae</taxon>
        <taxon>Streptophyta</taxon>
        <taxon>Embryophyta</taxon>
        <taxon>Tracheophyta</taxon>
        <taxon>Spermatophyta</taxon>
        <taxon>Magnoliopsida</taxon>
        <taxon>eudicotyledons</taxon>
        <taxon>Gunneridae</taxon>
        <taxon>Pentapetalae</taxon>
        <taxon>asterids</taxon>
        <taxon>lamiids</taxon>
        <taxon>Solanales</taxon>
        <taxon>Solanaceae</taxon>
        <taxon>Solanoideae</taxon>
        <taxon>Hyoscyameae</taxon>
        <taxon>Anisodus</taxon>
    </lineage>
</organism>
<evidence type="ECO:0000313" key="3">
    <source>
        <dbReference type="Proteomes" id="UP001291623"/>
    </source>
</evidence>
<sequence length="157" mass="17256">MGSGIRQSYLTNFHSSELEGRTQIPDLKVQLQESSRLAVLSYPSSHVEKLEIWNKPNKTIRDQNKKARTMGDYGSSFGGGGSRGSSESTHSILQGSSRLAVLLSFKPFGRKSGHRGVHNPDVIFPGYLGGRITIEGENLDVTMKDPPMIQLRTLPSD</sequence>
<dbReference type="AlphaFoldDB" id="A0AAE1RZ83"/>
<dbReference type="Proteomes" id="UP001291623">
    <property type="component" value="Unassembled WGS sequence"/>
</dbReference>